<protein>
    <recommendedName>
        <fullName evidence="3">MinD-like ATPase involved in chromosome partitioning or flagellar assembly</fullName>
    </recommendedName>
</protein>
<reference evidence="1 2" key="1">
    <citation type="submission" date="2017-07" db="EMBL/GenBank/DDBJ databases">
        <title>Genome sequence of Streptomyces pluripotens MUSC 137T.</title>
        <authorList>
            <person name="Ser H.-L."/>
            <person name="Lee L.-H."/>
        </authorList>
    </citation>
    <scope>NUCLEOTIDE SEQUENCE [LARGE SCALE GENOMIC DNA]</scope>
    <source>
        <strain evidence="1 2">MUSC 137</strain>
    </source>
</reference>
<dbReference type="EMBL" id="CP022433">
    <property type="protein sequence ID" value="ASN26589.1"/>
    <property type="molecule type" value="Genomic_DNA"/>
</dbReference>
<dbReference type="AlphaFoldDB" id="A0A221P2U9"/>
<dbReference type="Gene3D" id="3.40.50.300">
    <property type="entry name" value="P-loop containing nucleotide triphosphate hydrolases"/>
    <property type="match status" value="1"/>
</dbReference>
<evidence type="ECO:0000313" key="1">
    <source>
        <dbReference type="EMBL" id="ASN26589.1"/>
    </source>
</evidence>
<dbReference type="Proteomes" id="UP000031501">
    <property type="component" value="Chromosome"/>
</dbReference>
<dbReference type="STRING" id="1355015.LK06_022975"/>
<sequence>MERTGVRVGKKQPVAAPVLPAGARLAVPVMAATGGSGRSTVASLLAAGLAASGPTVLLDLAPRLSSPWPVRVAEQGADGLAALPPDQPLTRTAVQQACATAAGVNGARWQVLADGREWHAQPLTLPEPPAAWYQLAAIGGWQAVVADTVHPLAHDILAARCAGELGLTRGWYGLPYAVPVVCAAATTDGVQALQQAVMALHAEGMPLNRTVVVLVATGDGRPPAPVRAGATMLTARTAAVVHLPYDPHIRAHGLMAARLRTRTRQAAAQLTRAVLDAAHAAWGEPLPDAPQPAPLPPAVPAS</sequence>
<dbReference type="OrthoDB" id="4179622at2"/>
<dbReference type="InterPro" id="IPR027417">
    <property type="entry name" value="P-loop_NTPase"/>
</dbReference>
<gene>
    <name evidence="1" type="ORF">LK07_24140</name>
</gene>
<keyword evidence="2" id="KW-1185">Reference proteome</keyword>
<organism evidence="1 2">
    <name type="scientific">Streptomyces pluripotens</name>
    <dbReference type="NCBI Taxonomy" id="1355015"/>
    <lineage>
        <taxon>Bacteria</taxon>
        <taxon>Bacillati</taxon>
        <taxon>Actinomycetota</taxon>
        <taxon>Actinomycetes</taxon>
        <taxon>Kitasatosporales</taxon>
        <taxon>Streptomycetaceae</taxon>
        <taxon>Streptomyces</taxon>
    </lineage>
</organism>
<dbReference type="SUPFAM" id="SSF52540">
    <property type="entry name" value="P-loop containing nucleoside triphosphate hydrolases"/>
    <property type="match status" value="1"/>
</dbReference>
<proteinExistence type="predicted"/>
<accession>A0A221P2U9</accession>
<evidence type="ECO:0000313" key="2">
    <source>
        <dbReference type="Proteomes" id="UP000031501"/>
    </source>
</evidence>
<dbReference type="KEGG" id="splu:LK06_022975"/>
<evidence type="ECO:0008006" key="3">
    <source>
        <dbReference type="Google" id="ProtNLM"/>
    </source>
</evidence>
<name>A0A221P2U9_9ACTN</name>